<dbReference type="Proteomes" id="UP000189229">
    <property type="component" value="Unassembled WGS sequence"/>
</dbReference>
<name>A0A1V3WZF8_MYCKA</name>
<accession>A0A1V3WZF8</accession>
<organism evidence="2 3">
    <name type="scientific">Mycobacterium kansasii</name>
    <dbReference type="NCBI Taxonomy" id="1768"/>
    <lineage>
        <taxon>Bacteria</taxon>
        <taxon>Bacillati</taxon>
        <taxon>Actinomycetota</taxon>
        <taxon>Actinomycetes</taxon>
        <taxon>Mycobacteriales</taxon>
        <taxon>Mycobacteriaceae</taxon>
        <taxon>Mycobacterium</taxon>
    </lineage>
</organism>
<evidence type="ECO:0000256" key="1">
    <source>
        <dbReference type="SAM" id="MobiDB-lite"/>
    </source>
</evidence>
<evidence type="ECO:0000313" key="3">
    <source>
        <dbReference type="Proteomes" id="UP000189229"/>
    </source>
</evidence>
<evidence type="ECO:0000313" key="2">
    <source>
        <dbReference type="EMBL" id="OOK72287.1"/>
    </source>
</evidence>
<protein>
    <submittedName>
        <fullName evidence="2">Uncharacterized protein</fullName>
    </submittedName>
</protein>
<dbReference type="AlphaFoldDB" id="A0A1V3WZF8"/>
<proteinExistence type="predicted"/>
<reference evidence="2 3" key="1">
    <citation type="submission" date="2017-02" db="EMBL/GenBank/DDBJ databases">
        <title>Complete genome sequences of Mycobacterium kansasii strains isolated from rhesus macaques.</title>
        <authorList>
            <person name="Panda A."/>
            <person name="Nagaraj S."/>
            <person name="Zhao X."/>
            <person name="Tettelin H."/>
            <person name="Detolla L.J."/>
        </authorList>
    </citation>
    <scope>NUCLEOTIDE SEQUENCE [LARGE SCALE GENOMIC DNA]</scope>
    <source>
        <strain evidence="2 3">11-3813</strain>
    </source>
</reference>
<sequence>MITQVSAAAVTHPASAGGAPEPASATLTSSTPTDQQTDRIVISTPRRALRNNAVCLRWPAGPAAARVG</sequence>
<feature type="region of interest" description="Disordered" evidence="1">
    <location>
        <begin position="1"/>
        <end position="39"/>
    </location>
</feature>
<feature type="compositionally biased region" description="Low complexity" evidence="1">
    <location>
        <begin position="13"/>
        <end position="33"/>
    </location>
</feature>
<dbReference type="EMBL" id="MVBM01000005">
    <property type="protein sequence ID" value="OOK72287.1"/>
    <property type="molecule type" value="Genomic_DNA"/>
</dbReference>
<gene>
    <name evidence="2" type="ORF">BZL30_5892</name>
</gene>
<comment type="caution">
    <text evidence="2">The sequence shown here is derived from an EMBL/GenBank/DDBJ whole genome shotgun (WGS) entry which is preliminary data.</text>
</comment>